<sequence>MASKFHLQIDKIDADNGLHIVRLKQSEPPIRFVKPANEIQMTESTKLAQNMKLTDRNPVLGLYLDDFYFSLAYLIKAVIVESTVEVLHFSLLHDQAHE</sequence>
<dbReference type="Proteomes" id="UP000682733">
    <property type="component" value="Unassembled WGS sequence"/>
</dbReference>
<evidence type="ECO:0000313" key="1">
    <source>
        <dbReference type="EMBL" id="CAF1114872.1"/>
    </source>
</evidence>
<gene>
    <name evidence="1" type="ORF">OVA965_LOCUS19912</name>
    <name evidence="2" type="ORF">TMI583_LOCUS20128</name>
</gene>
<evidence type="ECO:0000313" key="3">
    <source>
        <dbReference type="Proteomes" id="UP000677228"/>
    </source>
</evidence>
<accession>A0A8S2EBP0</accession>
<proteinExistence type="predicted"/>
<dbReference type="AlphaFoldDB" id="A0A8S2EBP0"/>
<comment type="caution">
    <text evidence="1">The sequence shown here is derived from an EMBL/GenBank/DDBJ whole genome shotgun (WGS) entry which is preliminary data.</text>
</comment>
<name>A0A8S2EBP0_9BILA</name>
<evidence type="ECO:0000313" key="2">
    <source>
        <dbReference type="EMBL" id="CAF3884817.1"/>
    </source>
</evidence>
<dbReference type="Proteomes" id="UP000677228">
    <property type="component" value="Unassembled WGS sequence"/>
</dbReference>
<organism evidence="1 3">
    <name type="scientific">Didymodactylos carnosus</name>
    <dbReference type="NCBI Taxonomy" id="1234261"/>
    <lineage>
        <taxon>Eukaryota</taxon>
        <taxon>Metazoa</taxon>
        <taxon>Spiralia</taxon>
        <taxon>Gnathifera</taxon>
        <taxon>Rotifera</taxon>
        <taxon>Eurotatoria</taxon>
        <taxon>Bdelloidea</taxon>
        <taxon>Philodinida</taxon>
        <taxon>Philodinidae</taxon>
        <taxon>Didymodactylos</taxon>
    </lineage>
</organism>
<dbReference type="EMBL" id="CAJNOK010010403">
    <property type="protein sequence ID" value="CAF1114872.1"/>
    <property type="molecule type" value="Genomic_DNA"/>
</dbReference>
<protein>
    <submittedName>
        <fullName evidence="1">Uncharacterized protein</fullName>
    </submittedName>
</protein>
<dbReference type="EMBL" id="CAJOBA010014664">
    <property type="protein sequence ID" value="CAF3884817.1"/>
    <property type="molecule type" value="Genomic_DNA"/>
</dbReference>
<reference evidence="1" key="1">
    <citation type="submission" date="2021-02" db="EMBL/GenBank/DDBJ databases">
        <authorList>
            <person name="Nowell W R."/>
        </authorList>
    </citation>
    <scope>NUCLEOTIDE SEQUENCE</scope>
</reference>
<feature type="non-terminal residue" evidence="1">
    <location>
        <position position="1"/>
    </location>
</feature>